<keyword evidence="4" id="KW-1185">Reference proteome</keyword>
<dbReference type="Proteomes" id="UP001213623">
    <property type="component" value="Chromosome 2"/>
</dbReference>
<reference evidence="3" key="1">
    <citation type="submission" date="2023-03" db="EMBL/GenBank/DDBJ databases">
        <title>Mating type loci evolution in Malassezia.</title>
        <authorList>
            <person name="Coelho M.A."/>
        </authorList>
    </citation>
    <scope>NUCLEOTIDE SEQUENCE</scope>
    <source>
        <strain evidence="3">CBS 9557</strain>
    </source>
</reference>
<dbReference type="SUPFAM" id="SSF49599">
    <property type="entry name" value="TRAF domain-like"/>
    <property type="match status" value="1"/>
</dbReference>
<gene>
    <name evidence="3" type="ORF">MNAN1_001470</name>
</gene>
<sequence length="251" mass="27445">MVDSLRVRCPEEGCDYECERQHLRAHQQQHESPADHRLCVYCTANLPVREWDAHLDVCGAAPVACNAGCQWHGPRSQHEAHRAQCAHVKLAPFLHEQSAKWAAIERENEALRQRLDQMEQDLLSTRAQADDCAYSLGKWLCAPSWAAGEVPALETTLMGLRHTLSTMNEAAHMSQQASENARALAIRTSIDVGAMADELASVWQTMAHLPGASTPAARTSGATAPPRLPRGPAGSLRPGALRARPGLDMKL</sequence>
<feature type="region of interest" description="Disordered" evidence="2">
    <location>
        <begin position="211"/>
        <end position="251"/>
    </location>
</feature>
<feature type="coiled-coil region" evidence="1">
    <location>
        <begin position="94"/>
        <end position="128"/>
    </location>
</feature>
<evidence type="ECO:0000313" key="3">
    <source>
        <dbReference type="EMBL" id="WFD26487.1"/>
    </source>
</evidence>
<evidence type="ECO:0000256" key="2">
    <source>
        <dbReference type="SAM" id="MobiDB-lite"/>
    </source>
</evidence>
<protein>
    <recommendedName>
        <fullName evidence="5">TRAF-type domain-containing protein</fullName>
    </recommendedName>
</protein>
<accession>A0AAF0EHD3</accession>
<dbReference type="EMBL" id="CP119893">
    <property type="protein sequence ID" value="WFD26487.1"/>
    <property type="molecule type" value="Genomic_DNA"/>
</dbReference>
<proteinExistence type="predicted"/>
<dbReference type="AlphaFoldDB" id="A0AAF0EHD3"/>
<name>A0AAF0EHD3_9BASI</name>
<evidence type="ECO:0000256" key="1">
    <source>
        <dbReference type="SAM" id="Coils"/>
    </source>
</evidence>
<organism evidence="3 4">
    <name type="scientific">Malassezia nana</name>
    <dbReference type="NCBI Taxonomy" id="180528"/>
    <lineage>
        <taxon>Eukaryota</taxon>
        <taxon>Fungi</taxon>
        <taxon>Dikarya</taxon>
        <taxon>Basidiomycota</taxon>
        <taxon>Ustilaginomycotina</taxon>
        <taxon>Malasseziomycetes</taxon>
        <taxon>Malasseziales</taxon>
        <taxon>Malasseziaceae</taxon>
        <taxon>Malassezia</taxon>
    </lineage>
</organism>
<dbReference type="InterPro" id="IPR013083">
    <property type="entry name" value="Znf_RING/FYVE/PHD"/>
</dbReference>
<evidence type="ECO:0000313" key="4">
    <source>
        <dbReference type="Proteomes" id="UP001213623"/>
    </source>
</evidence>
<dbReference type="Gene3D" id="3.30.40.10">
    <property type="entry name" value="Zinc/RING finger domain, C3HC4 (zinc finger)"/>
    <property type="match status" value="1"/>
</dbReference>
<keyword evidence="1" id="KW-0175">Coiled coil</keyword>
<evidence type="ECO:0008006" key="5">
    <source>
        <dbReference type="Google" id="ProtNLM"/>
    </source>
</evidence>